<comment type="subcellular location">
    <subcellularLocation>
        <location evidence="1">Endoplasmic reticulum membrane</location>
        <topology evidence="1">Multi-pass membrane protein</topology>
    </subcellularLocation>
</comment>
<dbReference type="EMBL" id="KQ947425">
    <property type="protein sequence ID" value="KUJ12117.1"/>
    <property type="molecule type" value="Genomic_DNA"/>
</dbReference>
<dbReference type="OrthoDB" id="69461at2759"/>
<keyword evidence="4 10" id="KW-0812">Transmembrane</keyword>
<evidence type="ECO:0000313" key="11">
    <source>
        <dbReference type="EMBL" id="KUJ12117.1"/>
    </source>
</evidence>
<dbReference type="FunFam" id="1.10.287.660:FF:000006">
    <property type="entry name" value="Protein GET1"/>
    <property type="match status" value="1"/>
</dbReference>
<organism evidence="11 12">
    <name type="scientific">Mollisia scopiformis</name>
    <name type="common">Conifer needle endophyte fungus</name>
    <name type="synonym">Phialocephala scopiformis</name>
    <dbReference type="NCBI Taxonomy" id="149040"/>
    <lineage>
        <taxon>Eukaryota</taxon>
        <taxon>Fungi</taxon>
        <taxon>Dikarya</taxon>
        <taxon>Ascomycota</taxon>
        <taxon>Pezizomycotina</taxon>
        <taxon>Leotiomycetes</taxon>
        <taxon>Helotiales</taxon>
        <taxon>Mollisiaceae</taxon>
        <taxon>Mollisia</taxon>
    </lineage>
</organism>
<proteinExistence type="inferred from homology"/>
<evidence type="ECO:0000256" key="9">
    <source>
        <dbReference type="SAM" id="MobiDB-lite"/>
    </source>
</evidence>
<dbReference type="InterPro" id="IPR028945">
    <property type="entry name" value="Get1"/>
</dbReference>
<feature type="transmembrane region" description="Helical" evidence="10">
    <location>
        <begin position="124"/>
        <end position="149"/>
    </location>
</feature>
<dbReference type="GeneID" id="28819470"/>
<sequence>LPSSDAKTSAEQKQLKAQFMKVRKELNATSSQDEFAKWAKLRRQHDKLLEQLEKNKSSSDSTKQTFDTTVSSLRWIATNGLRIFLQFWYSRQPMFWLPKGWVPYYAEWLLSFPRAPLGSVSMQAWSLACAAIILLVSDAIVAIIALGAGPQQSKGQPMKIPSEKETAGGKKEL</sequence>
<accession>A0A194WX08</accession>
<dbReference type="PANTHER" id="PTHR42650">
    <property type="entry name" value="TAIL-ANCHORED PROTEIN INSERTION RECEPTOR WRB"/>
    <property type="match status" value="1"/>
</dbReference>
<dbReference type="Pfam" id="PF04420">
    <property type="entry name" value="CHD5"/>
    <property type="match status" value="1"/>
</dbReference>
<evidence type="ECO:0000256" key="2">
    <source>
        <dbReference type="ARBA" id="ARBA00010799"/>
    </source>
</evidence>
<evidence type="ECO:0000256" key="3">
    <source>
        <dbReference type="ARBA" id="ARBA00022448"/>
    </source>
</evidence>
<reference evidence="11 12" key="1">
    <citation type="submission" date="2015-10" db="EMBL/GenBank/DDBJ databases">
        <title>Full genome of DAOMC 229536 Phialocephala scopiformis, a fungal endophyte of spruce producing the potent anti-insectan compound rugulosin.</title>
        <authorList>
            <consortium name="DOE Joint Genome Institute"/>
            <person name="Walker A.K."/>
            <person name="Frasz S.L."/>
            <person name="Seifert K.A."/>
            <person name="Miller J.D."/>
            <person name="Mondo S.J."/>
            <person name="Labutti K."/>
            <person name="Lipzen A."/>
            <person name="Dockter R."/>
            <person name="Kennedy M."/>
            <person name="Grigoriev I.V."/>
            <person name="Spatafora J.W."/>
        </authorList>
    </citation>
    <scope>NUCLEOTIDE SEQUENCE [LARGE SCALE GENOMIC DNA]</scope>
    <source>
        <strain evidence="11 12">CBS 120377</strain>
    </source>
</reference>
<feature type="non-terminal residue" evidence="11">
    <location>
        <position position="1"/>
    </location>
</feature>
<evidence type="ECO:0000256" key="5">
    <source>
        <dbReference type="ARBA" id="ARBA00022824"/>
    </source>
</evidence>
<evidence type="ECO:0008006" key="13">
    <source>
        <dbReference type="Google" id="ProtNLM"/>
    </source>
</evidence>
<dbReference type="InterPro" id="IPR029012">
    <property type="entry name" value="Helix_hairpin_bin_sf"/>
</dbReference>
<protein>
    <recommendedName>
        <fullName evidence="13">Guided entry of tail-anchored proteins 1</fullName>
    </recommendedName>
</protein>
<dbReference type="GO" id="GO:0071816">
    <property type="term" value="P:tail-anchored membrane protein insertion into ER membrane"/>
    <property type="evidence" value="ECO:0007669"/>
    <property type="project" value="InterPro"/>
</dbReference>
<evidence type="ECO:0000256" key="6">
    <source>
        <dbReference type="ARBA" id="ARBA00022989"/>
    </source>
</evidence>
<evidence type="ECO:0000256" key="7">
    <source>
        <dbReference type="ARBA" id="ARBA00023054"/>
    </source>
</evidence>
<keyword evidence="7" id="KW-0175">Coiled coil</keyword>
<dbReference type="STRING" id="149040.A0A194WX08"/>
<feature type="region of interest" description="Disordered" evidence="9">
    <location>
        <begin position="150"/>
        <end position="173"/>
    </location>
</feature>
<dbReference type="AlphaFoldDB" id="A0A194WX08"/>
<dbReference type="GO" id="GO:0043529">
    <property type="term" value="C:GET complex"/>
    <property type="evidence" value="ECO:0007669"/>
    <property type="project" value="TreeGrafter"/>
</dbReference>
<dbReference type="KEGG" id="psco:LY89DRAFT_593327"/>
<evidence type="ECO:0000256" key="8">
    <source>
        <dbReference type="ARBA" id="ARBA00023136"/>
    </source>
</evidence>
<evidence type="ECO:0000256" key="10">
    <source>
        <dbReference type="SAM" id="Phobius"/>
    </source>
</evidence>
<keyword evidence="12" id="KW-1185">Reference proteome</keyword>
<evidence type="ECO:0000256" key="1">
    <source>
        <dbReference type="ARBA" id="ARBA00004477"/>
    </source>
</evidence>
<gene>
    <name evidence="11" type="ORF">LY89DRAFT_593327</name>
</gene>
<keyword evidence="6 10" id="KW-1133">Transmembrane helix</keyword>
<dbReference type="GO" id="GO:0043495">
    <property type="term" value="F:protein-membrane adaptor activity"/>
    <property type="evidence" value="ECO:0007669"/>
    <property type="project" value="TreeGrafter"/>
</dbReference>
<dbReference type="PANTHER" id="PTHR42650:SF1">
    <property type="entry name" value="GUIDED ENTRY OF TAIL-ANCHORED PROTEINS FACTOR 1"/>
    <property type="match status" value="1"/>
</dbReference>
<evidence type="ECO:0000256" key="4">
    <source>
        <dbReference type="ARBA" id="ARBA00022692"/>
    </source>
</evidence>
<comment type="similarity">
    <text evidence="2">Belongs to the WRB/GET1 family.</text>
</comment>
<evidence type="ECO:0000313" key="12">
    <source>
        <dbReference type="Proteomes" id="UP000070700"/>
    </source>
</evidence>
<dbReference type="GO" id="GO:0005789">
    <property type="term" value="C:endoplasmic reticulum membrane"/>
    <property type="evidence" value="ECO:0007669"/>
    <property type="project" value="UniProtKB-SubCell"/>
</dbReference>
<keyword evidence="3" id="KW-0813">Transport</keyword>
<name>A0A194WX08_MOLSC</name>
<keyword evidence="8 10" id="KW-0472">Membrane</keyword>
<dbReference type="RefSeq" id="XP_018066472.1">
    <property type="nucleotide sequence ID" value="XM_018209744.1"/>
</dbReference>
<dbReference type="InParanoid" id="A0A194WX08"/>
<keyword evidence="5" id="KW-0256">Endoplasmic reticulum</keyword>
<dbReference type="Gene3D" id="1.10.287.660">
    <property type="entry name" value="Helix hairpin bin"/>
    <property type="match status" value="1"/>
</dbReference>
<feature type="compositionally biased region" description="Basic and acidic residues" evidence="9">
    <location>
        <begin position="161"/>
        <end position="173"/>
    </location>
</feature>
<dbReference type="Proteomes" id="UP000070700">
    <property type="component" value="Unassembled WGS sequence"/>
</dbReference>